<dbReference type="CDD" id="cd19543">
    <property type="entry name" value="DCL_NRPS"/>
    <property type="match status" value="1"/>
</dbReference>
<dbReference type="FunFam" id="2.30.38.10:FF:000001">
    <property type="entry name" value="Non-ribosomal peptide synthetase PvdI"/>
    <property type="match status" value="2"/>
</dbReference>
<evidence type="ECO:0000259" key="9">
    <source>
        <dbReference type="PROSITE" id="PS50075"/>
    </source>
</evidence>
<dbReference type="SUPFAM" id="SSF56801">
    <property type="entry name" value="Acetyl-CoA synthetase-like"/>
    <property type="match status" value="2"/>
</dbReference>
<dbReference type="PANTHER" id="PTHR45527:SF14">
    <property type="entry name" value="PLIPASTATIN SYNTHASE SUBUNIT B"/>
    <property type="match status" value="1"/>
</dbReference>
<evidence type="ECO:0000256" key="3">
    <source>
        <dbReference type="ARBA" id="ARBA00022450"/>
    </source>
</evidence>
<evidence type="ECO:0000256" key="4">
    <source>
        <dbReference type="ARBA" id="ARBA00022553"/>
    </source>
</evidence>
<dbReference type="FunFam" id="3.30.300.30:FF:000010">
    <property type="entry name" value="Enterobactin synthetase component F"/>
    <property type="match status" value="2"/>
</dbReference>
<dbReference type="EMBL" id="JAAIKC010000007">
    <property type="protein sequence ID" value="NEW07888.1"/>
    <property type="molecule type" value="Genomic_DNA"/>
</dbReference>
<gene>
    <name evidence="10" type="ORF">GK047_17965</name>
</gene>
<evidence type="ECO:0000256" key="5">
    <source>
        <dbReference type="ARBA" id="ARBA00022598"/>
    </source>
</evidence>
<dbReference type="NCBIfam" id="TIGR01733">
    <property type="entry name" value="AA-adenyl-dom"/>
    <property type="match status" value="2"/>
</dbReference>
<dbReference type="InterPro" id="IPR010071">
    <property type="entry name" value="AA_adenyl_dom"/>
</dbReference>
<dbReference type="PANTHER" id="PTHR45527">
    <property type="entry name" value="NONRIBOSOMAL PEPTIDE SYNTHETASE"/>
    <property type="match status" value="1"/>
</dbReference>
<dbReference type="GO" id="GO:0017000">
    <property type="term" value="P:antibiotic biosynthetic process"/>
    <property type="evidence" value="ECO:0007669"/>
    <property type="project" value="UniProtKB-KW"/>
</dbReference>
<feature type="domain" description="Carrier" evidence="9">
    <location>
        <begin position="974"/>
        <end position="1049"/>
    </location>
</feature>
<dbReference type="Gene3D" id="3.30.559.30">
    <property type="entry name" value="Nonribosomal peptide synthetase, condensation domain"/>
    <property type="match status" value="3"/>
</dbReference>
<proteinExistence type="inferred from homology"/>
<dbReference type="SMART" id="SM00823">
    <property type="entry name" value="PKS_PP"/>
    <property type="match status" value="2"/>
</dbReference>
<dbReference type="GO" id="GO:0008610">
    <property type="term" value="P:lipid biosynthetic process"/>
    <property type="evidence" value="ECO:0007669"/>
    <property type="project" value="UniProtKB-ARBA"/>
</dbReference>
<protein>
    <submittedName>
        <fullName evidence="10">Amino acid adenylation domain-containing protein</fullName>
    </submittedName>
</protein>
<dbReference type="Gene3D" id="1.10.1200.10">
    <property type="entry name" value="ACP-like"/>
    <property type="match status" value="2"/>
</dbReference>
<dbReference type="InterPro" id="IPR006162">
    <property type="entry name" value="Ppantetheine_attach_site"/>
</dbReference>
<dbReference type="FunFam" id="3.40.50.980:FF:000002">
    <property type="entry name" value="Enterobactin synthetase component F"/>
    <property type="match status" value="1"/>
</dbReference>
<comment type="similarity">
    <text evidence="2">Belongs to the ATP-dependent AMP-binding enzyme family.</text>
</comment>
<dbReference type="InterPro" id="IPR020845">
    <property type="entry name" value="AMP-binding_CS"/>
</dbReference>
<dbReference type="InterPro" id="IPR023213">
    <property type="entry name" value="CAT-like_dom_sf"/>
</dbReference>
<keyword evidence="6" id="KW-0677">Repeat</keyword>
<dbReference type="InterPro" id="IPR009081">
    <property type="entry name" value="PP-bd_ACP"/>
</dbReference>
<dbReference type="RefSeq" id="WP_163949722.1">
    <property type="nucleotide sequence ID" value="NZ_JAAIKC010000007.1"/>
</dbReference>
<dbReference type="SUPFAM" id="SSF52777">
    <property type="entry name" value="CoA-dependent acyltransferases"/>
    <property type="match status" value="6"/>
</dbReference>
<evidence type="ECO:0000256" key="6">
    <source>
        <dbReference type="ARBA" id="ARBA00022737"/>
    </source>
</evidence>
<accession>A0A6G4A0R6</accession>
<dbReference type="PROSITE" id="PS00455">
    <property type="entry name" value="AMP_BINDING"/>
    <property type="match status" value="2"/>
</dbReference>
<keyword evidence="3" id="KW-0596">Phosphopantetheine</keyword>
<evidence type="ECO:0000256" key="8">
    <source>
        <dbReference type="ARBA" id="ARBA00023268"/>
    </source>
</evidence>
<dbReference type="PROSITE" id="PS00012">
    <property type="entry name" value="PHOSPHOPANTETHEINE"/>
    <property type="match status" value="2"/>
</dbReference>
<dbReference type="GO" id="GO:0044550">
    <property type="term" value="P:secondary metabolite biosynthetic process"/>
    <property type="evidence" value="ECO:0007669"/>
    <property type="project" value="UniProtKB-ARBA"/>
</dbReference>
<dbReference type="InterPro" id="IPR020806">
    <property type="entry name" value="PKS_PP-bd"/>
</dbReference>
<keyword evidence="4" id="KW-0597">Phosphoprotein</keyword>
<dbReference type="CDD" id="cd19534">
    <property type="entry name" value="E_NRPS"/>
    <property type="match status" value="1"/>
</dbReference>
<feature type="domain" description="Carrier" evidence="9">
    <location>
        <begin position="2034"/>
        <end position="2108"/>
    </location>
</feature>
<dbReference type="Gene3D" id="3.40.50.980">
    <property type="match status" value="4"/>
</dbReference>
<dbReference type="Pfam" id="PF00501">
    <property type="entry name" value="AMP-binding"/>
    <property type="match status" value="2"/>
</dbReference>
<keyword evidence="7" id="KW-0045">Antibiotic biosynthesis</keyword>
<dbReference type="PROSITE" id="PS50075">
    <property type="entry name" value="CARRIER"/>
    <property type="match status" value="2"/>
</dbReference>
<keyword evidence="8" id="KW-0511">Multifunctional enzyme</keyword>
<dbReference type="Pfam" id="PF00550">
    <property type="entry name" value="PP-binding"/>
    <property type="match status" value="2"/>
</dbReference>
<evidence type="ECO:0000256" key="1">
    <source>
        <dbReference type="ARBA" id="ARBA00001957"/>
    </source>
</evidence>
<dbReference type="SUPFAM" id="SSF47336">
    <property type="entry name" value="ACP-like"/>
    <property type="match status" value="2"/>
</dbReference>
<dbReference type="InterPro" id="IPR045851">
    <property type="entry name" value="AMP-bd_C_sf"/>
</dbReference>
<dbReference type="InterPro" id="IPR025110">
    <property type="entry name" value="AMP-bd_C"/>
</dbReference>
<dbReference type="InterPro" id="IPR000873">
    <property type="entry name" value="AMP-dep_synth/lig_dom"/>
</dbReference>
<dbReference type="FunFam" id="3.40.50.12780:FF:000012">
    <property type="entry name" value="Non-ribosomal peptide synthetase"/>
    <property type="match status" value="2"/>
</dbReference>
<evidence type="ECO:0000256" key="2">
    <source>
        <dbReference type="ARBA" id="ARBA00006432"/>
    </source>
</evidence>
<dbReference type="GO" id="GO:0005737">
    <property type="term" value="C:cytoplasm"/>
    <property type="evidence" value="ECO:0007669"/>
    <property type="project" value="TreeGrafter"/>
</dbReference>
<dbReference type="GO" id="GO:0031177">
    <property type="term" value="F:phosphopantetheine binding"/>
    <property type="evidence" value="ECO:0007669"/>
    <property type="project" value="InterPro"/>
</dbReference>
<dbReference type="InterPro" id="IPR001242">
    <property type="entry name" value="Condensation_dom"/>
</dbReference>
<dbReference type="CDD" id="cd19531">
    <property type="entry name" value="LCL_NRPS-like"/>
    <property type="match status" value="1"/>
</dbReference>
<organism evidence="10">
    <name type="scientific">Paenibacillus sp. SYP-B3998</name>
    <dbReference type="NCBI Taxonomy" id="2678564"/>
    <lineage>
        <taxon>Bacteria</taxon>
        <taxon>Bacillati</taxon>
        <taxon>Bacillota</taxon>
        <taxon>Bacilli</taxon>
        <taxon>Bacillales</taxon>
        <taxon>Paenibacillaceae</taxon>
        <taxon>Paenibacillus</taxon>
    </lineage>
</organism>
<dbReference type="Pfam" id="PF13193">
    <property type="entry name" value="AMP-binding_C"/>
    <property type="match status" value="2"/>
</dbReference>
<dbReference type="FunFam" id="3.40.50.980:FF:000001">
    <property type="entry name" value="Non-ribosomal peptide synthetase"/>
    <property type="match status" value="2"/>
</dbReference>
<dbReference type="Gene3D" id="2.30.38.10">
    <property type="entry name" value="Luciferase, Domain 3"/>
    <property type="match status" value="2"/>
</dbReference>
<dbReference type="Pfam" id="PF00668">
    <property type="entry name" value="Condensation"/>
    <property type="match status" value="3"/>
</dbReference>
<dbReference type="Gene3D" id="3.30.559.10">
    <property type="entry name" value="Chloramphenicol acetyltransferase-like domain"/>
    <property type="match status" value="3"/>
</dbReference>
<dbReference type="CDD" id="cd05930">
    <property type="entry name" value="A_NRPS"/>
    <property type="match status" value="2"/>
</dbReference>
<reference evidence="10" key="1">
    <citation type="submission" date="2020-02" db="EMBL/GenBank/DDBJ databases">
        <authorList>
            <person name="Shen X.-R."/>
            <person name="Zhang Y.-X."/>
        </authorList>
    </citation>
    <scope>NUCLEOTIDE SEQUENCE</scope>
    <source>
        <strain evidence="10">SYP-B3998</strain>
    </source>
</reference>
<dbReference type="FunFam" id="1.10.1200.10:FF:000005">
    <property type="entry name" value="Nonribosomal peptide synthetase 1"/>
    <property type="match status" value="2"/>
</dbReference>
<dbReference type="Gene3D" id="3.30.300.30">
    <property type="match status" value="2"/>
</dbReference>
<sequence>MKNVAIQNIYPLTPMQEGLLYHSILDGGSEAYFDQTVITLNERLDPGLLERSFQALVNRHDVLRTIFVYKETERPLQVVLEKHQASIHVEDISHLTDAEQQDCVKRFSEQDRKRRFDLEKDLLIRLSVLQLGGTKSKLVLSFHHIIMDGWCIGTVAKDLFQLYRAYGSNRPVDLAPVFPYSGYISWLEKQDKVEALSYWKQYLEGIEQQSALPVGIQSAGSQAYQLNNRIFTFNQALTKQLEAVARQNEVTLSTVFHGIWGLLLQKYNNTKDVVFGSVTSGRPAEVEGVETMVGLFINTVPVRVVTEETDTFSDILKQLQHAMMDAGKYHYVSLADIQSFTPLKSGLIHHIVAFENYPAVAELSGDEDQQIVSIAEVEGFEQTNFDFNIGVIPGDELRVKFAYNRLVYEPSAIARLEAHLKYIAGQIAADPNVRTDQVELLTPEEQQYVFGEFNNTAVPFPDDATLQQFFEEQVTRNPDRVAMVFGNEQLTYRALNEKANRLARVLREQGVQPNRIVGISVYRSLEMMIGILAIIKAGGAYLPIHPEDPEDRIRFILQDSGASLLLTQPELLNLLAGLASEFTVRAIELELSGDGSDLPHVNQPGDLAYVIYTSGSTGRPKGVMIEHASLINRISWMQKKYPLSPEDVILQKTAFTFDVSVWELFWWAWVGASVCFLPPGGEKDPVILADTIQANGVTVLHFVPSMLAVFLEHVEQRDAAFKLQSVKRVFASGEALAASHVKRFNRLLHQTIQSTLHNLYGPTEATVDVTYYDCPVSEEPEHVPIGRPIDNIRAYILDHAGCLLPVGIPGELHVAGVGVARGYVNRPELTAEKFVADPFVPGGRMYKTGDLARWLPDGNIEYLGRIDHQVKIRGYRIEVDEIIALLLTHPDVKQAVVLAREDETGEKYLCAYVVSDRELTLSELRGHLKASLPDYMIPGRFVPMESLPFLANGKMDRKALPEPDAHLKGSEYESARTETEKVLVDLWESVLKVSPIGIRNDFFALGGHSLKATLLISKINRALHIEIPMRQVFEHPTIEGMSRYISQALGKETVPVFTAIAPIKERDDYPVSFAQKRQLILHQMEGAELVYNMPSAMLVQGAIDRERLERVFSELVARHEALRTSFAWVEGEPVQRIHNDSQFQLVYTVIQPSDSPEEEQIEAALSQFVRPFDLEQAPLLRAELVQLTDHKHILLVDMHHIISDGVSVSIIMDEFGKIYQDQELPPPSVSYKAYAHWQNEQFAQGAFAEQEAFWLRTLSGELPVLQLPTDFPRPLVQSFVGGSVTRIVGEDVTGPLRKLAAETQTTLFMVLLAAYNVLLSKYTHQEDMIVGSPIAGRRHPDVERTVGMFVNTLAFRNYPSPNKTFKAFLAEVKEQTLAAFDHQEFPFEQLVEKLALRRDVSRNPLFDTMFVMQNTNQEPLRAGDAEFKPIVLNPGVSRFDLTLSATEKESNLHLDFEYSSPLFLPETIERFASHFIKTLKSIAGNSDQTLGEVYVLTAPEQEVLLGEFNDTAAPYPKEHTIHGLFEEQVERTPDRVAVIMGEEQLTYRELNEQANRLARVLREKGVGPDRIVGIAVHRSLEMIIGLMAIHKAGGAYLPIQPEDPVDRVLFTLEDSGAVLILTQRKLLEPLRPLGAERELLGIEDALEQTAGLSGANLEPVNVSSDLVYVIYTSGSTGRPKGVMIEHASLINRLNWMQHRMPFGAEDVILQKTPYTFDVSLWELFSWAIQGARLCFLPPGGEKDPGLIADTIEAHGITAIHFVPSMLGAFLDVAEQESWFGRLGSVKRVFASGEALMSEHVKRFNHLWRASSGATLHNLYGPTEATVEVAYYDCPPEEVPGSIPIGRPLDNVRLYVLDKADRLMPVGVPGELHIGGDCLARGYLNRPDLTAEKFVRDPFADGGRMYRTGDLARWLPDGNIEYLGRIDHQVKIRGYRIELGEIEAALLAQDGVKEAVVLARDDRTGAHSLCAYVSSDEPLSGPDIKERLKSAVPDYMVPTYIVTLDRLPHLSNGKVDRKALPEPDDTLLTTVNYMPPASELESVLVEIWQEVLGYRPIGTLHNFFELGGDSIKAIQIASRLSKHGWKLEIKDMFRHQTIGNLTPYVRAVELQIDQGTVTGDVIVSPIQQWFFDQNFADKHHWNQAVMLYSEGGLQADVLDRALRGLIQHHDALRTTFKAEQDEITPYIHGLDNPSYTLRVTEITDELAGAATVEGFCNEIQQSMNLEQGPLVQAGLFKTRAGDYLLIAIHHLVVDGVSWRVLLEDLEDGYIQASRGDKSSLPSKTHSWKEWTSRLREYADSKLFLAQKRYWSEFVNQTGKSLLRNESARVRRAKDLDTWRVSFSKRETERLLTDVHKAYNTEINDILLTGLGLALRDWNDEEQWFLMLEGHGREEIFEQIDVTRTVGWFTTMYPILLEMGHRADLPLQIKTVKEQLRRVPNKGIGYGVLKYMTSPEHKEEVVFRLQPEIRFNYQGHIEGSSASALFRSSDWSSGRSLSEEAEALFVLDINGSIENGVLTLSIEYSRHELEQSEIQQLGERLHARLVEVSNHCAEKEEKELTPADLGSKELSIDELNDILAYYK</sequence>
<keyword evidence="5" id="KW-0436">Ligase</keyword>
<evidence type="ECO:0000256" key="7">
    <source>
        <dbReference type="ARBA" id="ARBA00023194"/>
    </source>
</evidence>
<comment type="caution">
    <text evidence="10">The sequence shown here is derived from an EMBL/GenBank/DDBJ whole genome shotgun (WGS) entry which is preliminary data.</text>
</comment>
<dbReference type="GO" id="GO:0016874">
    <property type="term" value="F:ligase activity"/>
    <property type="evidence" value="ECO:0007669"/>
    <property type="project" value="UniProtKB-KW"/>
</dbReference>
<name>A0A6G4A0R6_9BACL</name>
<comment type="cofactor">
    <cofactor evidence="1">
        <name>pantetheine 4'-phosphate</name>
        <dbReference type="ChEBI" id="CHEBI:47942"/>
    </cofactor>
</comment>
<dbReference type="NCBIfam" id="TIGR01720">
    <property type="entry name" value="NRPS-para261"/>
    <property type="match status" value="1"/>
</dbReference>
<dbReference type="GO" id="GO:0043041">
    <property type="term" value="P:amino acid activation for nonribosomal peptide biosynthetic process"/>
    <property type="evidence" value="ECO:0007669"/>
    <property type="project" value="TreeGrafter"/>
</dbReference>
<dbReference type="InterPro" id="IPR010060">
    <property type="entry name" value="NRPS_synth"/>
</dbReference>
<dbReference type="InterPro" id="IPR036736">
    <property type="entry name" value="ACP-like_sf"/>
</dbReference>
<evidence type="ECO:0000313" key="10">
    <source>
        <dbReference type="EMBL" id="NEW07888.1"/>
    </source>
</evidence>
<dbReference type="NCBIfam" id="NF003417">
    <property type="entry name" value="PRK04813.1"/>
    <property type="match status" value="2"/>
</dbReference>